<evidence type="ECO:0000256" key="2">
    <source>
        <dbReference type="ARBA" id="ARBA00022679"/>
    </source>
</evidence>
<keyword evidence="2" id="KW-0808">Transferase</keyword>
<dbReference type="Gene3D" id="3.20.20.70">
    <property type="entry name" value="Aldolase class I"/>
    <property type="match status" value="1"/>
</dbReference>
<keyword evidence="3" id="KW-0479">Metal-binding</keyword>
<dbReference type="PANTHER" id="PTHR37418">
    <property type="entry name" value="3-KETO-5-AMINOHEXANOATE CLEAVAGE ENZYME-RELATED"/>
    <property type="match status" value="1"/>
</dbReference>
<name>A0A6J7LXD4_9ZZZZ</name>
<accession>A0A6J7LXD4</accession>
<reference evidence="5" key="1">
    <citation type="submission" date="2020-05" db="EMBL/GenBank/DDBJ databases">
        <authorList>
            <person name="Chiriac C."/>
            <person name="Salcher M."/>
            <person name="Ghai R."/>
            <person name="Kavagutti S V."/>
        </authorList>
    </citation>
    <scope>NUCLEOTIDE SEQUENCE</scope>
</reference>
<keyword evidence="4" id="KW-0862">Zinc</keyword>
<evidence type="ECO:0000256" key="1">
    <source>
        <dbReference type="ARBA" id="ARBA00001947"/>
    </source>
</evidence>
<dbReference type="PANTHER" id="PTHR37418:SF2">
    <property type="entry name" value="3-KETO-5-AMINOHEXANOATE CLEAVAGE ENZYME"/>
    <property type="match status" value="1"/>
</dbReference>
<gene>
    <name evidence="5" type="ORF">UFOPK3772_03529</name>
</gene>
<evidence type="ECO:0000313" key="5">
    <source>
        <dbReference type="EMBL" id="CAB4973007.1"/>
    </source>
</evidence>
<dbReference type="EMBL" id="CAFBNE010000224">
    <property type="protein sequence ID" value="CAB4973007.1"/>
    <property type="molecule type" value="Genomic_DNA"/>
</dbReference>
<protein>
    <submittedName>
        <fullName evidence="5">Unannotated protein</fullName>
    </submittedName>
</protein>
<evidence type="ECO:0000256" key="3">
    <source>
        <dbReference type="ARBA" id="ARBA00022723"/>
    </source>
</evidence>
<dbReference type="GO" id="GO:0043720">
    <property type="term" value="F:3-keto-5-aminohexanoate cleavage activity"/>
    <property type="evidence" value="ECO:0007669"/>
    <property type="project" value="InterPro"/>
</dbReference>
<dbReference type="AlphaFoldDB" id="A0A6J7LXD4"/>
<dbReference type="Pfam" id="PF05853">
    <property type="entry name" value="BKACE"/>
    <property type="match status" value="1"/>
</dbReference>
<dbReference type="InterPro" id="IPR008567">
    <property type="entry name" value="BKACE"/>
</dbReference>
<organism evidence="5">
    <name type="scientific">freshwater metagenome</name>
    <dbReference type="NCBI Taxonomy" id="449393"/>
    <lineage>
        <taxon>unclassified sequences</taxon>
        <taxon>metagenomes</taxon>
        <taxon>ecological metagenomes</taxon>
    </lineage>
</organism>
<dbReference type="InterPro" id="IPR013785">
    <property type="entry name" value="Aldolase_TIM"/>
</dbReference>
<sequence>MIALLDNIWHIEIPLSPFPIGGCPVHDRYRASTLTVAVTGGDVLPSQSEFLPRGVRGIAAAAIGAARAGATSVHLHVRDDEGRPSASPHDFQEIVEAIRAESDVVINMSTGGAPGMTLDERLAAIGVVKPDICTFNLGTMNYEGFPVEARWPQVTSDWEREVLANAGHGVFKNTLAMLREAAAAARDAGVTPELEAYDLGHLNMARFLIDEGTLQGPVRIQFVLGILGGAGHDIEDLFVLRDRAHHILGDRLGDLGVAAVGYPMQFRHAAVALALGMDSRVGMEDSLRVRRDQPARDNAEMVRIALGLAESIGRPIASPAELRSRLTAWN</sequence>
<proteinExistence type="predicted"/>
<comment type="cofactor">
    <cofactor evidence="1">
        <name>Zn(2+)</name>
        <dbReference type="ChEBI" id="CHEBI:29105"/>
    </cofactor>
</comment>
<dbReference type="GO" id="GO:0046872">
    <property type="term" value="F:metal ion binding"/>
    <property type="evidence" value="ECO:0007669"/>
    <property type="project" value="UniProtKB-KW"/>
</dbReference>
<evidence type="ECO:0000256" key="4">
    <source>
        <dbReference type="ARBA" id="ARBA00022833"/>
    </source>
</evidence>